<dbReference type="Gene3D" id="1.10.880.10">
    <property type="entry name" value="Transcription factor, Skn-1-like, DNA-binding domain"/>
    <property type="match status" value="1"/>
</dbReference>
<feature type="compositionally biased region" description="Basic residues" evidence="6">
    <location>
        <begin position="1"/>
        <end position="10"/>
    </location>
</feature>
<dbReference type="GO" id="GO:0000978">
    <property type="term" value="F:RNA polymerase II cis-regulatory region sequence-specific DNA binding"/>
    <property type="evidence" value="ECO:0007669"/>
    <property type="project" value="InterPro"/>
</dbReference>
<dbReference type="WBParaSite" id="Pan_g7624.t1">
    <property type="protein sequence ID" value="Pan_g7624.t1"/>
    <property type="gene ID" value="Pan_g7624"/>
</dbReference>
<dbReference type="InterPro" id="IPR047167">
    <property type="entry name" value="NFE2-like"/>
</dbReference>
<dbReference type="AlphaFoldDB" id="A0A7E4W8S3"/>
<keyword evidence="2" id="KW-0238">DNA-binding</keyword>
<evidence type="ECO:0000256" key="5">
    <source>
        <dbReference type="ARBA" id="ARBA00023242"/>
    </source>
</evidence>
<feature type="region of interest" description="Disordered" evidence="6">
    <location>
        <begin position="322"/>
        <end position="344"/>
    </location>
</feature>
<evidence type="ECO:0000313" key="9">
    <source>
        <dbReference type="WBParaSite" id="Pan_g7624.t1"/>
    </source>
</evidence>
<keyword evidence="8" id="KW-1185">Reference proteome</keyword>
<dbReference type="InterPro" id="IPR008917">
    <property type="entry name" value="TF_DNA-bd_sf"/>
</dbReference>
<feature type="region of interest" description="Disordered" evidence="6">
    <location>
        <begin position="170"/>
        <end position="215"/>
    </location>
</feature>
<proteinExistence type="predicted"/>
<feature type="compositionally biased region" description="Polar residues" evidence="6">
    <location>
        <begin position="11"/>
        <end position="20"/>
    </location>
</feature>
<reference evidence="9" key="2">
    <citation type="submission" date="2020-10" db="UniProtKB">
        <authorList>
            <consortium name="WormBaseParasite"/>
        </authorList>
    </citation>
    <scope>IDENTIFICATION</scope>
</reference>
<feature type="compositionally biased region" description="Low complexity" evidence="6">
    <location>
        <begin position="189"/>
        <end position="215"/>
    </location>
</feature>
<evidence type="ECO:0000256" key="1">
    <source>
        <dbReference type="ARBA" id="ARBA00023015"/>
    </source>
</evidence>
<dbReference type="Proteomes" id="UP000492821">
    <property type="component" value="Unassembled WGS sequence"/>
</dbReference>
<dbReference type="GO" id="GO:0000981">
    <property type="term" value="F:DNA-binding transcription factor activity, RNA polymerase II-specific"/>
    <property type="evidence" value="ECO:0007669"/>
    <property type="project" value="TreeGrafter"/>
</dbReference>
<evidence type="ECO:0000256" key="2">
    <source>
        <dbReference type="ARBA" id="ARBA00023125"/>
    </source>
</evidence>
<dbReference type="Pfam" id="PF03131">
    <property type="entry name" value="bZIP_Maf"/>
    <property type="match status" value="1"/>
</dbReference>
<keyword evidence="3" id="KW-0010">Activator</keyword>
<name>A0A7E4W8S3_PANRE</name>
<reference evidence="8" key="1">
    <citation type="journal article" date="2013" name="Genetics">
        <title>The draft genome and transcriptome of Panagrellus redivivus are shaped by the harsh demands of a free-living lifestyle.</title>
        <authorList>
            <person name="Srinivasan J."/>
            <person name="Dillman A.R."/>
            <person name="Macchietto M.G."/>
            <person name="Heikkinen L."/>
            <person name="Lakso M."/>
            <person name="Fracchia K.M."/>
            <person name="Antoshechkin I."/>
            <person name="Mortazavi A."/>
            <person name="Wong G."/>
            <person name="Sternberg P.W."/>
        </authorList>
    </citation>
    <scope>NUCLEOTIDE SEQUENCE [LARGE SCALE GENOMIC DNA]</scope>
    <source>
        <strain evidence="8">MT8872</strain>
    </source>
</reference>
<organism evidence="8 9">
    <name type="scientific">Panagrellus redivivus</name>
    <name type="common">Microworm</name>
    <dbReference type="NCBI Taxonomy" id="6233"/>
    <lineage>
        <taxon>Eukaryota</taxon>
        <taxon>Metazoa</taxon>
        <taxon>Ecdysozoa</taxon>
        <taxon>Nematoda</taxon>
        <taxon>Chromadorea</taxon>
        <taxon>Rhabditida</taxon>
        <taxon>Tylenchina</taxon>
        <taxon>Panagrolaimomorpha</taxon>
        <taxon>Panagrolaimoidea</taxon>
        <taxon>Panagrolaimidae</taxon>
        <taxon>Panagrellus</taxon>
    </lineage>
</organism>
<dbReference type="InterPro" id="IPR004827">
    <property type="entry name" value="bZIP"/>
</dbReference>
<feature type="region of interest" description="Disordered" evidence="6">
    <location>
        <begin position="1"/>
        <end position="50"/>
    </location>
</feature>
<keyword evidence="1" id="KW-0805">Transcription regulation</keyword>
<sequence length="344" mass="38552">MRARALRSCRRPTSSSSATIVNKHGSRSSFEFPTFTSAPERSNYNTSESNTFSVADSAEATAPTFDNVTDAYRNPEEVAVSNTSPVLGHYTVPEADLESLDPSFEIDDTLFEAYRNNETVADDVSSSVNEQRESVFDRVVKKVCEDAVSYDDLFSWTPFDEPLPIDDSFFDDFPTATSEPAKTMLPGRSSSPSSGFVSAESRSPSPGSSTSNRMSSDFRLYGKLVPSQRNELDALFDDALSRCYDEEKQNARRRGRQSKDNELVKKYNIPATAEELANMSHKALQTLFKDPTLTDIQRAMIKKIRRRGRNKEAARKCRERRLNQTEVATGPMPTLILFPPKRET</sequence>
<protein>
    <submittedName>
        <fullName evidence="9">BZIP domain-containing protein</fullName>
    </submittedName>
</protein>
<feature type="compositionally biased region" description="Polar residues" evidence="6">
    <location>
        <begin position="27"/>
        <end position="50"/>
    </location>
</feature>
<evidence type="ECO:0000256" key="4">
    <source>
        <dbReference type="ARBA" id="ARBA00023163"/>
    </source>
</evidence>
<dbReference type="GO" id="GO:0005634">
    <property type="term" value="C:nucleus"/>
    <property type="evidence" value="ECO:0007669"/>
    <property type="project" value="TreeGrafter"/>
</dbReference>
<evidence type="ECO:0000259" key="7">
    <source>
        <dbReference type="PROSITE" id="PS00036"/>
    </source>
</evidence>
<evidence type="ECO:0000256" key="6">
    <source>
        <dbReference type="SAM" id="MobiDB-lite"/>
    </source>
</evidence>
<dbReference type="InterPro" id="IPR004826">
    <property type="entry name" value="bZIP_Maf"/>
</dbReference>
<dbReference type="SUPFAM" id="SSF47454">
    <property type="entry name" value="A DNA-binding domain in eukaryotic transcription factors"/>
    <property type="match status" value="1"/>
</dbReference>
<evidence type="ECO:0000256" key="3">
    <source>
        <dbReference type="ARBA" id="ARBA00023159"/>
    </source>
</evidence>
<dbReference type="PANTHER" id="PTHR24411">
    <property type="entry name" value="NUCLEAR FACTOR ERYTHROID 2-RELATED FACTOR"/>
    <property type="match status" value="1"/>
</dbReference>
<dbReference type="PANTHER" id="PTHR24411:SF55">
    <property type="entry name" value="SEGMENTATION PROTEIN CAP'N'COLLAR"/>
    <property type="match status" value="1"/>
</dbReference>
<dbReference type="PROSITE" id="PS00036">
    <property type="entry name" value="BZIP_BASIC"/>
    <property type="match status" value="1"/>
</dbReference>
<evidence type="ECO:0000313" key="8">
    <source>
        <dbReference type="Proteomes" id="UP000492821"/>
    </source>
</evidence>
<keyword evidence="5" id="KW-0539">Nucleus</keyword>
<feature type="domain" description="BZIP" evidence="7">
    <location>
        <begin position="305"/>
        <end position="320"/>
    </location>
</feature>
<keyword evidence="4" id="KW-0804">Transcription</keyword>
<accession>A0A7E4W8S3</accession>